<gene>
    <name evidence="2" type="ORF">KDK92_09625</name>
</gene>
<keyword evidence="3" id="KW-1185">Reference proteome</keyword>
<organism evidence="2 3">
    <name type="scientific">Oceanirhabdus seepicola</name>
    <dbReference type="NCBI Taxonomy" id="2828781"/>
    <lineage>
        <taxon>Bacteria</taxon>
        <taxon>Bacillati</taxon>
        <taxon>Bacillota</taxon>
        <taxon>Clostridia</taxon>
        <taxon>Eubacteriales</taxon>
        <taxon>Clostridiaceae</taxon>
        <taxon>Oceanirhabdus</taxon>
    </lineage>
</organism>
<reference evidence="2" key="1">
    <citation type="journal article" date="2021" name="mSystems">
        <title>Bacteria and Archaea Synergistically Convert Glycine Betaine to Biogenic Methane in the Formosa Cold Seep of the South China Sea.</title>
        <authorList>
            <person name="Li L."/>
            <person name="Zhang W."/>
            <person name="Zhang S."/>
            <person name="Song L."/>
            <person name="Sun Q."/>
            <person name="Zhang H."/>
            <person name="Xiang H."/>
            <person name="Dong X."/>
        </authorList>
    </citation>
    <scope>NUCLEOTIDE SEQUENCE</scope>
    <source>
        <strain evidence="2">ZWT</strain>
    </source>
</reference>
<keyword evidence="1" id="KW-0812">Transmembrane</keyword>
<keyword evidence="1" id="KW-0472">Membrane</keyword>
<keyword evidence="1" id="KW-1133">Transmembrane helix</keyword>
<evidence type="ECO:0000313" key="2">
    <source>
        <dbReference type="EMBL" id="MCM1990001.1"/>
    </source>
</evidence>
<dbReference type="RefSeq" id="WP_250859047.1">
    <property type="nucleotide sequence ID" value="NZ_JAGSOJ010000002.1"/>
</dbReference>
<proteinExistence type="predicted"/>
<protein>
    <submittedName>
        <fullName evidence="2">Uncharacterized protein</fullName>
    </submittedName>
</protein>
<feature type="transmembrane region" description="Helical" evidence="1">
    <location>
        <begin position="35"/>
        <end position="57"/>
    </location>
</feature>
<dbReference type="AlphaFoldDB" id="A0A9J6P1T0"/>
<feature type="transmembrane region" description="Helical" evidence="1">
    <location>
        <begin position="12"/>
        <end position="29"/>
    </location>
</feature>
<accession>A0A9J6P1T0</accession>
<sequence length="241" mass="28649">MKKIDWHVKFGVGLVLLSVVLYSLHYVIFHDPHHLFIFMLGELAFLPLEVFIVGLGLEKIMEKREKAHLIEKLNMIIGVFFTEVGTELLEMLTLCDYKMCKFKSNLKITKEWTDRDFKEAIEVSKNYNFQIAFEEKDLLDIKRFLCSKRDFLLKLLENPNILEHDSFTYFLTAVFHLEEELNFRDISNLSHEESEHIKEDIIRVYSSIIGQWLLYMKHLKGHFPFLFNSALMMNPFTRECN</sequence>
<evidence type="ECO:0000313" key="3">
    <source>
        <dbReference type="Proteomes" id="UP001056429"/>
    </source>
</evidence>
<reference evidence="2" key="2">
    <citation type="submission" date="2021-04" db="EMBL/GenBank/DDBJ databases">
        <authorList>
            <person name="Dong X."/>
        </authorList>
    </citation>
    <scope>NUCLEOTIDE SEQUENCE</scope>
    <source>
        <strain evidence="2">ZWT</strain>
    </source>
</reference>
<dbReference type="Proteomes" id="UP001056429">
    <property type="component" value="Unassembled WGS sequence"/>
</dbReference>
<dbReference type="EMBL" id="JAGSOJ010000002">
    <property type="protein sequence ID" value="MCM1990001.1"/>
    <property type="molecule type" value="Genomic_DNA"/>
</dbReference>
<comment type="caution">
    <text evidence="2">The sequence shown here is derived from an EMBL/GenBank/DDBJ whole genome shotgun (WGS) entry which is preliminary data.</text>
</comment>
<name>A0A9J6P1T0_9CLOT</name>
<evidence type="ECO:0000256" key="1">
    <source>
        <dbReference type="SAM" id="Phobius"/>
    </source>
</evidence>